<feature type="domain" description="AMP-binding enzyme C-terminal" evidence="2">
    <location>
        <begin position="395"/>
        <end position="471"/>
    </location>
</feature>
<gene>
    <name evidence="3" type="ORF">H480_17650</name>
</gene>
<keyword evidence="4" id="KW-1185">Reference proteome</keyword>
<evidence type="ECO:0000259" key="2">
    <source>
        <dbReference type="Pfam" id="PF13193"/>
    </source>
</evidence>
<dbReference type="Gene3D" id="3.30.300.30">
    <property type="match status" value="1"/>
</dbReference>
<dbReference type="InterPro" id="IPR020845">
    <property type="entry name" value="AMP-binding_CS"/>
</dbReference>
<organism evidence="3 4">
    <name type="scientific">Amycolatopsis vancoresmycina DSM 44592</name>
    <dbReference type="NCBI Taxonomy" id="1292037"/>
    <lineage>
        <taxon>Bacteria</taxon>
        <taxon>Bacillati</taxon>
        <taxon>Actinomycetota</taxon>
        <taxon>Actinomycetes</taxon>
        <taxon>Pseudonocardiales</taxon>
        <taxon>Pseudonocardiaceae</taxon>
        <taxon>Amycolatopsis</taxon>
    </lineage>
</organism>
<evidence type="ECO:0000313" key="4">
    <source>
        <dbReference type="Proteomes" id="UP000014139"/>
    </source>
</evidence>
<dbReference type="Pfam" id="PF00501">
    <property type="entry name" value="AMP-binding"/>
    <property type="match status" value="1"/>
</dbReference>
<dbReference type="PANTHER" id="PTHR43201">
    <property type="entry name" value="ACYL-COA SYNTHETASE"/>
    <property type="match status" value="1"/>
</dbReference>
<sequence>MKDAVQDFRHRAERADFVAVIDDEGRHTARELLARAEVLADVLGPRATALVQADNSWRTVVAALATGLTGGVLAVVNRHTTRAEFAAACEDIRPDVVVAEPSAMAEWDVATVRPGGTRPALDSWSAVSGAGREDPARWDGGVFIGLTSGSTGRAKGVVQSEEALRYACACTIEINGLRPGDAVAAIVPLSSTAAFCFGVHCALLLGGPLVLTAKWDPPSVVTRLAETGARWTMCVPTMALQLAAAGAVPGLRSITVGGGPMDRVALERAETALGTRILRVFGMSECLGHTSPSPSEPADVRLGHDGRPFPGTELRAVSAEGAVLGPGETGRAQVRGPSLFLGYARGGRVEPPELTGDGFFPTGDLIVSDVDGLVTIMGREKDVIIRGGRNLDVTEIERAVAGYERLAQACVVPVRDDVLGERVALLAVPRGDAPVELGDVTGYLRDAGLAKTKWPEFVYLVDALPQTKVGKLDRAGARELAEGLHTGVS</sequence>
<accession>R1I9X7</accession>
<dbReference type="eggNOG" id="COG0318">
    <property type="taxonomic scope" value="Bacteria"/>
</dbReference>
<reference evidence="3 4" key="1">
    <citation type="submission" date="2013-02" db="EMBL/GenBank/DDBJ databases">
        <title>Draft genome sequence of Amycolatopsis vancoresmycina strain DSM 44592T.</title>
        <authorList>
            <person name="Kumar S."/>
            <person name="Kaur N."/>
            <person name="Kaur C."/>
            <person name="Raghava G.P.S."/>
            <person name="Mayilraj S."/>
        </authorList>
    </citation>
    <scope>NUCLEOTIDE SEQUENCE [LARGE SCALE GENOMIC DNA]</scope>
    <source>
        <strain evidence="3 4">DSM 44592</strain>
    </source>
</reference>
<dbReference type="RefSeq" id="WP_003083549.1">
    <property type="nucleotide sequence ID" value="NZ_AOUO01000231.1"/>
</dbReference>
<evidence type="ECO:0000313" key="3">
    <source>
        <dbReference type="EMBL" id="EOD67209.1"/>
    </source>
</evidence>
<proteinExistence type="predicted"/>
<protein>
    <submittedName>
        <fullName evidence="3">AMP-dependent synthetase/ligase</fullName>
    </submittedName>
</protein>
<comment type="caution">
    <text evidence="3">The sequence shown here is derived from an EMBL/GenBank/DDBJ whole genome shotgun (WGS) entry which is preliminary data.</text>
</comment>
<dbReference type="AlphaFoldDB" id="R1I9X7"/>
<dbReference type="OrthoDB" id="9803968at2"/>
<dbReference type="PATRIC" id="fig|1292037.4.peg.3369"/>
<dbReference type="InterPro" id="IPR025110">
    <property type="entry name" value="AMP-bd_C"/>
</dbReference>
<name>R1I9X7_9PSEU</name>
<dbReference type="GO" id="GO:0006631">
    <property type="term" value="P:fatty acid metabolic process"/>
    <property type="evidence" value="ECO:0007669"/>
    <property type="project" value="TreeGrafter"/>
</dbReference>
<dbReference type="Gene3D" id="3.40.50.12780">
    <property type="entry name" value="N-terminal domain of ligase-like"/>
    <property type="match status" value="1"/>
</dbReference>
<dbReference type="SUPFAM" id="SSF56801">
    <property type="entry name" value="Acetyl-CoA synthetase-like"/>
    <property type="match status" value="1"/>
</dbReference>
<dbReference type="PROSITE" id="PS00455">
    <property type="entry name" value="AMP_BINDING"/>
    <property type="match status" value="1"/>
</dbReference>
<dbReference type="PANTHER" id="PTHR43201:SF32">
    <property type="entry name" value="2-SUCCINYLBENZOATE--COA LIGASE, CHLOROPLASTIC_PEROXISOMAL"/>
    <property type="match status" value="1"/>
</dbReference>
<dbReference type="InterPro" id="IPR000873">
    <property type="entry name" value="AMP-dep_synth/lig_dom"/>
</dbReference>
<dbReference type="Proteomes" id="UP000014139">
    <property type="component" value="Unassembled WGS sequence"/>
</dbReference>
<evidence type="ECO:0000259" key="1">
    <source>
        <dbReference type="Pfam" id="PF00501"/>
    </source>
</evidence>
<dbReference type="EMBL" id="AOUO01000231">
    <property type="protein sequence ID" value="EOD67209.1"/>
    <property type="molecule type" value="Genomic_DNA"/>
</dbReference>
<feature type="domain" description="AMP-dependent synthetase/ligase" evidence="1">
    <location>
        <begin position="11"/>
        <end position="343"/>
    </location>
</feature>
<dbReference type="Pfam" id="PF13193">
    <property type="entry name" value="AMP-binding_C"/>
    <property type="match status" value="1"/>
</dbReference>
<dbReference type="InterPro" id="IPR045851">
    <property type="entry name" value="AMP-bd_C_sf"/>
</dbReference>
<dbReference type="GO" id="GO:0031956">
    <property type="term" value="F:medium-chain fatty acid-CoA ligase activity"/>
    <property type="evidence" value="ECO:0007669"/>
    <property type="project" value="TreeGrafter"/>
</dbReference>
<dbReference type="InterPro" id="IPR042099">
    <property type="entry name" value="ANL_N_sf"/>
</dbReference>
<keyword evidence="3" id="KW-0436">Ligase</keyword>